<dbReference type="EMBL" id="AP018515">
    <property type="protein sequence ID" value="BBC80851.1"/>
    <property type="molecule type" value="Genomic_DNA"/>
</dbReference>
<dbReference type="Proteomes" id="UP000270034">
    <property type="component" value="Chromosome"/>
</dbReference>
<protein>
    <submittedName>
        <fullName evidence="1">Putative DNA helicase INO80</fullName>
    </submittedName>
</protein>
<keyword evidence="1" id="KW-0347">Helicase</keyword>
<sequence length="49" mass="5734">MVHTPVQATHCTTHQVRACFTPRTRPSQPGSFPQWGYRELAPYRQHTRL</sequence>
<keyword evidence="1" id="KW-0067">ATP-binding</keyword>
<keyword evidence="1" id="KW-0547">Nucleotide-binding</keyword>
<evidence type="ECO:0000313" key="2">
    <source>
        <dbReference type="Proteomes" id="UP000270034"/>
    </source>
</evidence>
<evidence type="ECO:0000313" key="1">
    <source>
        <dbReference type="EMBL" id="BBC80851.1"/>
    </source>
</evidence>
<gene>
    <name evidence="1" type="ORF">AcetOrient_orf03797</name>
</gene>
<reference evidence="1 2" key="1">
    <citation type="submission" date="2018-02" db="EMBL/GenBank/DDBJ databases">
        <title>Acetobacter orientalis genome.</title>
        <authorList>
            <person name="Nakashima N."/>
            <person name="Tamura T."/>
        </authorList>
    </citation>
    <scope>NUCLEOTIDE SEQUENCE [LARGE SCALE GENOMIC DNA]</scope>
    <source>
        <strain evidence="1 2">FAN1</strain>
    </source>
</reference>
<organism evidence="1 2">
    <name type="scientific">Acetobacter orientalis</name>
    <dbReference type="NCBI Taxonomy" id="146474"/>
    <lineage>
        <taxon>Bacteria</taxon>
        <taxon>Pseudomonadati</taxon>
        <taxon>Pseudomonadota</taxon>
        <taxon>Alphaproteobacteria</taxon>
        <taxon>Acetobacterales</taxon>
        <taxon>Acetobacteraceae</taxon>
        <taxon>Acetobacter</taxon>
    </lineage>
</organism>
<proteinExistence type="predicted"/>
<keyword evidence="1" id="KW-0378">Hydrolase</keyword>
<name>A0A2Z5ZJZ6_9PROT</name>
<dbReference type="GO" id="GO:0004386">
    <property type="term" value="F:helicase activity"/>
    <property type="evidence" value="ECO:0007669"/>
    <property type="project" value="UniProtKB-KW"/>
</dbReference>
<dbReference type="KEGG" id="aot:AcetOri_orf03797"/>
<accession>A0A2Z5ZJZ6</accession>
<dbReference type="AlphaFoldDB" id="A0A2Z5ZJZ6"/>